<dbReference type="GO" id="GO:0000398">
    <property type="term" value="P:mRNA splicing, via spliceosome"/>
    <property type="evidence" value="ECO:0007669"/>
    <property type="project" value="InterPro"/>
</dbReference>
<dbReference type="PANTHER" id="PTHR12214:SF0">
    <property type="entry name" value="LD29489P"/>
    <property type="match status" value="1"/>
</dbReference>
<name>A0AAD5ZZ07_9POAL</name>
<evidence type="ECO:0000259" key="6">
    <source>
        <dbReference type="Pfam" id="PF07842"/>
    </source>
</evidence>
<sequence>MTALSLFAVRSSSKKMELGTRGLFPVRFFSAPLSADPATHRTSFLSGFGVPLLSRRGDATPHSNCPSNLIRIKLTMSSGARGKNFRRRSEDADSNADDVNPSPKPQSASQKSKPKTEPVKTHTRLSFADDEEEDDNTSFRPSRSQRPGKQKPLSGGSSHKLTASKDRLKAKGLAYSTTSLPSNLLSQAGEYTPEKLLELQKNTRSISRPPKPSPLSAPEPKPPKPDKPPEPVIVLKGLVKPMTPSAAIEKEEEGEEEEEEMELDKGDKVPVIPDQATIEKIRARRQQLQQPRHAAPDFISLDGGGVISSRKSAGNGGSSDEEEDEELNGRIALLGDKPGRDVNKGIFEGTKDNNMSMNNVKFKDLELHEEEEDDEEERRWEEEQFRKGLGRRLDDSATPGAGGFMPNGTQSSVFASQVQPQQSSVFVSRSAEAMSLAQQAKVAVQAVHAMMNKLKESHKSTLDSLVQVETSLTEALMEISSLEKSLEEDGDKYVYFQQLREYVSVLSDFLGEKALLIEVLEEEMQKLHEDRALSISERRDADLADESSAIEPAIKAAMRVLDGSRSLSSSSQLAAAISAAQAAATTAMEASRNLPVKLDEFGRDENMQKRVTLQLRADSRKRRLARQESKRMKVDENNSIIEGELSTDESDSESAAYLSSRGEHLQTADKIFSDASNEYANLKDVKERFEGWKRRYPSVYRNAYVSDSVLAVFAPFVRLELVKWDPLYQSTDFLDMEWHKELCYYGSRESKDEDLEDSDLNLVPSLVEKVALPIFHHEIAHCWDVFSTKQTQNAVSSTNMLISYLSPSTRALHELLSVVNTRLAEAVNALDVPVWGPNVIKAVPGAGQFSAYRFGMSVRLLRNICLWKDILAGPALEKLAIRELLRAKVLPHLKSSGLDLHDAVLRLERVVDSLSGFVSGAGVRGERTEKIQPLVEFVKELGVKLDKRRKSGVDENEVRGLARRLKKMMVALNDYDGARVILKMFQLKEAL</sequence>
<dbReference type="InterPro" id="IPR012890">
    <property type="entry name" value="GCFC2-like"/>
</dbReference>
<keyword evidence="8" id="KW-1185">Reference proteome</keyword>
<feature type="domain" description="GCF C-terminal" evidence="6">
    <location>
        <begin position="682"/>
        <end position="886"/>
    </location>
</feature>
<evidence type="ECO:0000256" key="5">
    <source>
        <dbReference type="SAM" id="MobiDB-lite"/>
    </source>
</evidence>
<dbReference type="AlphaFoldDB" id="A0AAD5ZZ07"/>
<organism evidence="7 8">
    <name type="scientific">Rhynchospora tenuis</name>
    <dbReference type="NCBI Taxonomy" id="198213"/>
    <lineage>
        <taxon>Eukaryota</taxon>
        <taxon>Viridiplantae</taxon>
        <taxon>Streptophyta</taxon>
        <taxon>Embryophyta</taxon>
        <taxon>Tracheophyta</taxon>
        <taxon>Spermatophyta</taxon>
        <taxon>Magnoliopsida</taxon>
        <taxon>Liliopsida</taxon>
        <taxon>Poales</taxon>
        <taxon>Cyperaceae</taxon>
        <taxon>Cyperoideae</taxon>
        <taxon>Rhynchosporeae</taxon>
        <taxon>Rhynchospora</taxon>
    </lineage>
</organism>
<dbReference type="Pfam" id="PF07842">
    <property type="entry name" value="GCFC"/>
    <property type="match status" value="1"/>
</dbReference>
<feature type="coiled-coil region" evidence="4">
    <location>
        <begin position="510"/>
        <end position="537"/>
    </location>
</feature>
<evidence type="ECO:0000256" key="4">
    <source>
        <dbReference type="SAM" id="Coils"/>
    </source>
</evidence>
<feature type="region of interest" description="Disordered" evidence="5">
    <location>
        <begin position="80"/>
        <end position="163"/>
    </location>
</feature>
<proteinExistence type="inferred from homology"/>
<reference evidence="7 8" key="1">
    <citation type="journal article" date="2022" name="Cell">
        <title>Repeat-based holocentromeres influence genome architecture and karyotype evolution.</title>
        <authorList>
            <person name="Hofstatter P.G."/>
            <person name="Thangavel G."/>
            <person name="Lux T."/>
            <person name="Neumann P."/>
            <person name="Vondrak T."/>
            <person name="Novak P."/>
            <person name="Zhang M."/>
            <person name="Costa L."/>
            <person name="Castellani M."/>
            <person name="Scott A."/>
            <person name="Toegelov H."/>
            <person name="Fuchs J."/>
            <person name="Mata-Sucre Y."/>
            <person name="Dias Y."/>
            <person name="Vanzela A.L.L."/>
            <person name="Huettel B."/>
            <person name="Almeida C.C.S."/>
            <person name="Simkova H."/>
            <person name="Souza G."/>
            <person name="Pedrosa-Harand A."/>
            <person name="Macas J."/>
            <person name="Mayer K.F.X."/>
            <person name="Houben A."/>
            <person name="Marques A."/>
        </authorList>
    </citation>
    <scope>NUCLEOTIDE SEQUENCE [LARGE SCALE GENOMIC DNA]</scope>
    <source>
        <strain evidence="7">RhyTen1mFocal</strain>
    </source>
</reference>
<evidence type="ECO:0000256" key="1">
    <source>
        <dbReference type="ARBA" id="ARBA00004123"/>
    </source>
</evidence>
<gene>
    <name evidence="7" type="ORF">LUZ61_010168</name>
</gene>
<dbReference type="PANTHER" id="PTHR12214">
    <property type="entry name" value="GC-RICH SEQUENCE DNA-BINDING FACTOR"/>
    <property type="match status" value="1"/>
</dbReference>
<evidence type="ECO:0000256" key="3">
    <source>
        <dbReference type="ARBA" id="ARBA00023242"/>
    </source>
</evidence>
<feature type="region of interest" description="Disordered" evidence="5">
    <location>
        <begin position="186"/>
        <end position="272"/>
    </location>
</feature>
<comment type="subcellular location">
    <subcellularLocation>
        <location evidence="1">Nucleus</location>
    </subcellularLocation>
</comment>
<keyword evidence="4" id="KW-0175">Coiled coil</keyword>
<protein>
    <recommendedName>
        <fullName evidence="6">GCF C-terminal domain-containing protein</fullName>
    </recommendedName>
</protein>
<feature type="compositionally biased region" description="Polar residues" evidence="5">
    <location>
        <begin position="138"/>
        <end position="147"/>
    </location>
</feature>
<accession>A0AAD5ZZ07</accession>
<feature type="compositionally biased region" description="Acidic residues" evidence="5">
    <location>
        <begin position="250"/>
        <end position="262"/>
    </location>
</feature>
<evidence type="ECO:0000313" key="7">
    <source>
        <dbReference type="EMBL" id="KAJ3706463.1"/>
    </source>
</evidence>
<evidence type="ECO:0000313" key="8">
    <source>
        <dbReference type="Proteomes" id="UP001210211"/>
    </source>
</evidence>
<keyword evidence="3" id="KW-0539">Nucleus</keyword>
<comment type="similarity">
    <text evidence="2">Belongs to the GCF family.</text>
</comment>
<feature type="region of interest" description="Disordered" evidence="5">
    <location>
        <begin position="284"/>
        <end position="329"/>
    </location>
</feature>
<dbReference type="GO" id="GO:0005634">
    <property type="term" value="C:nucleus"/>
    <property type="evidence" value="ECO:0007669"/>
    <property type="project" value="UniProtKB-SubCell"/>
</dbReference>
<dbReference type="InterPro" id="IPR022783">
    <property type="entry name" value="GCFC_dom"/>
</dbReference>
<evidence type="ECO:0000256" key="2">
    <source>
        <dbReference type="ARBA" id="ARBA00010801"/>
    </source>
</evidence>
<dbReference type="EMBL" id="JAMRDG010000001">
    <property type="protein sequence ID" value="KAJ3706463.1"/>
    <property type="molecule type" value="Genomic_DNA"/>
</dbReference>
<dbReference type="GO" id="GO:0003677">
    <property type="term" value="F:DNA binding"/>
    <property type="evidence" value="ECO:0007669"/>
    <property type="project" value="InterPro"/>
</dbReference>
<feature type="compositionally biased region" description="Pro residues" evidence="5">
    <location>
        <begin position="209"/>
        <end position="220"/>
    </location>
</feature>
<dbReference type="Proteomes" id="UP001210211">
    <property type="component" value="Unassembled WGS sequence"/>
</dbReference>
<comment type="caution">
    <text evidence="7">The sequence shown here is derived from an EMBL/GenBank/DDBJ whole genome shotgun (WGS) entry which is preliminary data.</text>
</comment>